<dbReference type="PANTHER" id="PTHR47506:SF7">
    <property type="entry name" value="TRANSCRIPTIONAL REGULATORY PROTEIN"/>
    <property type="match status" value="1"/>
</dbReference>
<dbReference type="Pfam" id="PF00440">
    <property type="entry name" value="TetR_N"/>
    <property type="match status" value="1"/>
</dbReference>
<proteinExistence type="predicted"/>
<name>A0ABX7NU58_9BACT</name>
<protein>
    <submittedName>
        <fullName evidence="6">TetR/AcrR family transcriptional regulator</fullName>
    </submittedName>
</protein>
<organism evidence="6 7">
    <name type="scientific">Pyxidicoccus parkwayensis</name>
    <dbReference type="NCBI Taxonomy" id="2813578"/>
    <lineage>
        <taxon>Bacteria</taxon>
        <taxon>Pseudomonadati</taxon>
        <taxon>Myxococcota</taxon>
        <taxon>Myxococcia</taxon>
        <taxon>Myxococcales</taxon>
        <taxon>Cystobacterineae</taxon>
        <taxon>Myxococcaceae</taxon>
        <taxon>Pyxidicoccus</taxon>
    </lineage>
</organism>
<keyword evidence="3" id="KW-0804">Transcription</keyword>
<dbReference type="RefSeq" id="WP_206722494.1">
    <property type="nucleotide sequence ID" value="NZ_CP071090.1"/>
</dbReference>
<dbReference type="Pfam" id="PF21993">
    <property type="entry name" value="TetR_C_13_2"/>
    <property type="match status" value="1"/>
</dbReference>
<dbReference type="PROSITE" id="PS50977">
    <property type="entry name" value="HTH_TETR_2"/>
    <property type="match status" value="1"/>
</dbReference>
<feature type="domain" description="HTH tetR-type" evidence="5">
    <location>
        <begin position="5"/>
        <end position="65"/>
    </location>
</feature>
<dbReference type="PANTHER" id="PTHR47506">
    <property type="entry name" value="TRANSCRIPTIONAL REGULATORY PROTEIN"/>
    <property type="match status" value="1"/>
</dbReference>
<keyword evidence="1" id="KW-0805">Transcription regulation</keyword>
<reference evidence="6 7" key="1">
    <citation type="submission" date="2021-02" db="EMBL/GenBank/DDBJ databases">
        <title>De Novo genome assembly of isolated myxobacteria.</title>
        <authorList>
            <person name="Stevens D.C."/>
        </authorList>
    </citation>
    <scope>NUCLEOTIDE SEQUENCE [LARGE SCALE GENOMIC DNA]</scope>
    <source>
        <strain evidence="7">SCPEA02</strain>
    </source>
</reference>
<accession>A0ABX7NU58</accession>
<feature type="DNA-binding region" description="H-T-H motif" evidence="4">
    <location>
        <begin position="28"/>
        <end position="47"/>
    </location>
</feature>
<sequence length="198" mass="21379">MPAALLSREEVVGRLLGVFRQQGYDGASLAALSEATGLGRSSLYHYFPGGKDDMVNAVLDAVEAWLKDVGLAPLREPGTPEERLRAMLRTLDGFYEGGRLACALGALSLGSAKERLQPRLRQIMGLWMTELARVLEEAGLKPAMARERAEDALVEVQGALVLSSGMGDAAPFKRAMKRLPETLLRDAAPPPRRAQKPG</sequence>
<dbReference type="InterPro" id="IPR001647">
    <property type="entry name" value="HTH_TetR"/>
</dbReference>
<evidence type="ECO:0000256" key="2">
    <source>
        <dbReference type="ARBA" id="ARBA00023125"/>
    </source>
</evidence>
<dbReference type="InterPro" id="IPR054156">
    <property type="entry name" value="YxaF_TetR_C"/>
</dbReference>
<evidence type="ECO:0000259" key="5">
    <source>
        <dbReference type="PROSITE" id="PS50977"/>
    </source>
</evidence>
<evidence type="ECO:0000256" key="4">
    <source>
        <dbReference type="PROSITE-ProRule" id="PRU00335"/>
    </source>
</evidence>
<keyword evidence="7" id="KW-1185">Reference proteome</keyword>
<dbReference type="Proteomes" id="UP000662747">
    <property type="component" value="Chromosome"/>
</dbReference>
<dbReference type="Gene3D" id="1.10.357.10">
    <property type="entry name" value="Tetracycline Repressor, domain 2"/>
    <property type="match status" value="1"/>
</dbReference>
<dbReference type="EMBL" id="CP071090">
    <property type="protein sequence ID" value="QSQ20914.1"/>
    <property type="molecule type" value="Genomic_DNA"/>
</dbReference>
<dbReference type="SUPFAM" id="SSF46689">
    <property type="entry name" value="Homeodomain-like"/>
    <property type="match status" value="1"/>
</dbReference>
<evidence type="ECO:0000256" key="1">
    <source>
        <dbReference type="ARBA" id="ARBA00023015"/>
    </source>
</evidence>
<gene>
    <name evidence="6" type="ORF">JY651_37690</name>
</gene>
<evidence type="ECO:0000313" key="7">
    <source>
        <dbReference type="Proteomes" id="UP000662747"/>
    </source>
</evidence>
<dbReference type="SUPFAM" id="SSF48498">
    <property type="entry name" value="Tetracyclin repressor-like, C-terminal domain"/>
    <property type="match status" value="1"/>
</dbReference>
<dbReference type="InterPro" id="IPR009057">
    <property type="entry name" value="Homeodomain-like_sf"/>
</dbReference>
<dbReference type="InterPro" id="IPR036271">
    <property type="entry name" value="Tet_transcr_reg_TetR-rel_C_sf"/>
</dbReference>
<keyword evidence="2 4" id="KW-0238">DNA-binding</keyword>
<evidence type="ECO:0000256" key="3">
    <source>
        <dbReference type="ARBA" id="ARBA00023163"/>
    </source>
</evidence>
<evidence type="ECO:0000313" key="6">
    <source>
        <dbReference type="EMBL" id="QSQ20914.1"/>
    </source>
</evidence>